<dbReference type="Proteomes" id="UP000390335">
    <property type="component" value="Unassembled WGS sequence"/>
</dbReference>
<gene>
    <name evidence="1" type="ORF">RsS93_60500</name>
</gene>
<name>A0ABQ0ZDP0_9HYPH</name>
<comment type="caution">
    <text evidence="1">The sequence shown here is derived from an EMBL/GenBank/DDBJ whole genome shotgun (WGS) entry which is preliminary data.</text>
</comment>
<accession>A0ABQ0ZDP0</accession>
<evidence type="ECO:0000313" key="1">
    <source>
        <dbReference type="EMBL" id="GES53436.1"/>
    </source>
</evidence>
<keyword evidence="2" id="KW-1185">Reference proteome</keyword>
<proteinExistence type="predicted"/>
<reference evidence="1 2" key="1">
    <citation type="journal article" date="2020" name="Genome Biol. Evol.">
        <title>Rhizobium dioscoreae sp. nov., a plant growth-promoting bacterium isolated from yam (Dioscorea species).</title>
        <authorList>
            <person name="Ouyabe M."/>
            <person name="Tanaka N."/>
            <person name="Shiwa Y."/>
            <person name="Fujita N."/>
            <person name="Kikuno H."/>
            <person name="Babil P."/>
            <person name="Shiwachi H."/>
        </authorList>
    </citation>
    <scope>NUCLEOTIDE SEQUENCE [LARGE SCALE GENOMIC DNA]</scope>
    <source>
        <strain evidence="1 2">S-93</strain>
    </source>
</reference>
<organism evidence="1 2">
    <name type="scientific">Rhizobium dioscoreae</name>
    <dbReference type="NCBI Taxonomy" id="2653122"/>
    <lineage>
        <taxon>Bacteria</taxon>
        <taxon>Pseudomonadati</taxon>
        <taxon>Pseudomonadota</taxon>
        <taxon>Alphaproteobacteria</taxon>
        <taxon>Hyphomicrobiales</taxon>
        <taxon>Rhizobiaceae</taxon>
        <taxon>Rhizobium/Agrobacterium group</taxon>
        <taxon>Rhizobium</taxon>
    </lineage>
</organism>
<sequence>MAGQITQSTYNVQDCSSAVDQVLSTTKGRLLSVKPRENRCIVTVIVPHGEQRPEKVVVRVDYGNNDNSQENGQ</sequence>
<dbReference type="RefSeq" id="WP_152094845.1">
    <property type="nucleotide sequence ID" value="NZ_BLAJ01000018.1"/>
</dbReference>
<protein>
    <submittedName>
        <fullName evidence="1">Uncharacterized protein</fullName>
    </submittedName>
</protein>
<dbReference type="EMBL" id="BLAJ01000018">
    <property type="protein sequence ID" value="GES53436.1"/>
    <property type="molecule type" value="Genomic_DNA"/>
</dbReference>
<evidence type="ECO:0000313" key="2">
    <source>
        <dbReference type="Proteomes" id="UP000390335"/>
    </source>
</evidence>